<feature type="domain" description="DUF5979" evidence="4">
    <location>
        <begin position="1497"/>
        <end position="1609"/>
    </location>
</feature>
<dbReference type="InterPro" id="IPR045826">
    <property type="entry name" value="SpaA_PFL_dom_2"/>
</dbReference>
<feature type="domain" description="SpaA-like prealbumin fold" evidence="3">
    <location>
        <begin position="417"/>
        <end position="510"/>
    </location>
</feature>
<dbReference type="Pfam" id="PF25549">
    <property type="entry name" value="DUF7927"/>
    <property type="match status" value="1"/>
</dbReference>
<keyword evidence="2" id="KW-0812">Transmembrane</keyword>
<dbReference type="EMBL" id="JBHSTP010000001">
    <property type="protein sequence ID" value="MFC6354745.1"/>
    <property type="molecule type" value="Genomic_DNA"/>
</dbReference>
<protein>
    <submittedName>
        <fullName evidence="7">DUF5979 domain-containing protein</fullName>
    </submittedName>
</protein>
<feature type="domain" description="DUF5979" evidence="4">
    <location>
        <begin position="1054"/>
        <end position="1164"/>
    </location>
</feature>
<feature type="domain" description="DUF7927" evidence="6">
    <location>
        <begin position="1966"/>
        <end position="2093"/>
    </location>
</feature>
<evidence type="ECO:0000259" key="5">
    <source>
        <dbReference type="Pfam" id="PF24514"/>
    </source>
</evidence>
<dbReference type="Pfam" id="PF19407">
    <property type="entry name" value="DUF5979"/>
    <property type="match status" value="13"/>
</dbReference>
<dbReference type="NCBIfam" id="NF038131">
    <property type="entry name" value="choice_anch_K"/>
    <property type="match status" value="1"/>
</dbReference>
<feature type="domain" description="DUF5979" evidence="4">
    <location>
        <begin position="520"/>
        <end position="617"/>
    </location>
</feature>
<dbReference type="Gene3D" id="2.60.40.1140">
    <property type="entry name" value="Collagen-binding surface protein Cna, B-type domain"/>
    <property type="match status" value="1"/>
</dbReference>
<reference evidence="8" key="1">
    <citation type="journal article" date="2019" name="Int. J. Syst. Evol. Microbiol.">
        <title>The Global Catalogue of Microorganisms (GCM) 10K type strain sequencing project: providing services to taxonomists for standard genome sequencing and annotation.</title>
        <authorList>
            <consortium name="The Broad Institute Genomics Platform"/>
            <consortium name="The Broad Institute Genome Sequencing Center for Infectious Disease"/>
            <person name="Wu L."/>
            <person name="Ma J."/>
        </authorList>
    </citation>
    <scope>NUCLEOTIDE SEQUENCE [LARGE SCALE GENOMIC DNA]</scope>
    <source>
        <strain evidence="8">CCUG 43304</strain>
    </source>
</reference>
<feature type="compositionally biased region" description="Polar residues" evidence="1">
    <location>
        <begin position="122"/>
        <end position="131"/>
    </location>
</feature>
<feature type="domain" description="DUF5979" evidence="4">
    <location>
        <begin position="624"/>
        <end position="733"/>
    </location>
</feature>
<sequence length="2570" mass="262563">MLTRNIFSDAADPASGRFRLRRQRRRLQTLKKALSLGVSALLISAVTVTGMAIFSPTASAEAVTLGTVDSRVSDHVGGTNASGTDAGTTNGYCIRYGPPTGSSNTGPSDWQPGGSEARTAHGRNSSTCPSNLDVNTQSAVGVQAVSGSLNPASGVAFNVGRITHYNNPISYDGSNNYFKGKLSFRLNGVSGAPTFDYDWWMWETPNYSDSCPAGLWLGNGNCQDQVKFLNQVADQNITVGGLDYKLVVLGFVQVPNGTACPADPGAASVINNWLTNERGQTQACLYAKLSQVRSLTVVKAVAGVDAPSQSFAFATTSNLAGSLWSAPNFTVTPPATPSVTRPVVSGETVTVTEQPVSPANPKWALTGLVCKDGANQDVSGVTYDVANRTISLSDIPEATSAAAKAITCTITNTYTGSAKLTLKKTVSGGSAAAAEWTLNAVGPATLTGSSPVSKASLPTGQYTLGESGGPAGYQQQGNWVCTNSGTGGNPSMSAGEKVTLVDGADVTCTVNNRFQTGTLKVVKQIHDPVSGYNGGNGKTFTVSYNCGAGFSAIGQSVSVDTPLVVTGIPTGRSCTVGETAPSGGLVNGSFAWETPTVTGPVTIADGQTATITVTNTVRQDTGGFTVSKAVKGPDGTAAGYTGGPSRPFTVNYVCTIGGERVASGSFVVSTGTPGGPSQAIPRTAFCSLTEEPLATQPGDFADGSYSWTDGTFVPSAITIGASSQSSVLTNTFTRDFGSLTIKKVVRGDGYVGSGEPFSVTYDCGAGDVAVALAAGGSTTITGLPANAICSLSEAAPDESLLDVAHDWGTPSWVGTSQSGQVTIAADSTKTVTVTNPTVEVFGTVSVVKVVSPVDGLAPGTTFAVIVDCGPAGSFPFTLTNGGPAGVTDSVPVGTRCTVSETAPSGGLVDASYGWGPTPAPQQVVVAASGQVVPVTVTNTIVRQYGTLSVIKTLSGPDVYTGGDFTGTWSCTDGSSGVWSIAAGGTEQVGSGILRGSTCTVTENQLTGQPNADDSSYVWGGVVYDPSGAQVVLSNAAPDGSVTVQNSITRLTGSFGITKTVKGDGATADPFTFSWKCTLPDKTTVSGELEVLPGGSTNGPSALPAGSLCTVQELGNPEPQPGHSWDALTLSTTAGGTQDGRSIKFTVPAPQNGAPVTVGVQATNTISPKFGHVTLVKKIGGAGGFVGGPDFAFTASVRCGTAIYPVTFTTEGSEPLELPLGSECTIDESTPSGGLKDASYNWTGPESYSPGKALTITEANQQLVVTITNPTERVYGSVTIDKTLTGPQGVVSPGRSFTGKWSCTYGDDTVAEGDWAVLAGDGPVQLSDHVLVTADCSATEDSLAVPSDDPSYVWDAPRITGGTVGVGEPAALTVANAFHRETGTIEVSKTVTGATAGYTGGSEKNFEVNADCSVAGVAGHLLLTASVADGGTTVLPQEIPLGWTCAISETTPTQGQLQDTSYGWGDVTVSPASATITQAGQKVAVAVKNPIERRTGTFDIAKVVRGPVGVDLSGVITNGPGYSGTWVCTHPGDPDQTGTWSVSSKLGGGATLTGDPAVLLNSDCSVDLEDSPDSGDLVNGSWAWGMPDYGQHVTVLTADDAPVVTVTNSVHRLWGALQLTKTTTDPDRGVKDGETVSGTWYCALGDDEWNGRWEVPATGGTVTLFTASDRIPATADCYTAENSLSDSSLKDVSFTWAAPSYGPNVTLIDGRTQTLTVANTVERVRTSVDIDKLITGGAPVAGTSEFGGTLSCTYGAEAPVLYPWTATRDSIATVGGILAGSVCVAVETAPATTPVPADPSYQWVPPVTYTGNPAIAPGTGGTVPTISVINDTVRITGSFGITKAVLGNPEGVDPGAEYGFDWSCDVPGTADPVTGVASIKDGETWLLPADQELPVGTECDVTERLPMPTPIDDAFSWTGLAYTVNNASEVSSSGRTVSFTIPISGNAPAAVQVVASNTLTRSFGAFDIVKSSDPVSGSVVQPGTDIAYRVTARSTGDVTVHDVVVSDDLSDVLADATLDEGSIVASAGSFVYDAGTKTLTWTVGSLAVAANATLDYAVRVKPTAWDVELVNAVTGSGDVPPEHCTVGAPCTTTHETPLEPATLTLVKKVDNTPFDGLDLNSNVPAKDDGGDWRLSATGDGGGFSGVGGSTGIEGVSVAPGSYTLEESLANVGSSFLKDFYKASAWSCDGAVLDGAVVAVAPGADVTCQITNTGETVDLRLTKADGGAIDGKPAVPTDVDSGYDYTFTVENVGTVAAPNVVVTDAIPSTIAVDEGNWVLPAGWTALLTGADGDGFGGTLTLTKTDGPLPPTGDTPVEFRISVHTATELPREGGDPQGKILDIVNTAAVTSGGVEKTPEDNSSTVRTPVKSIAVLASAMCRADAPWLGYSITPYNTENVDPLTIVLIWWTQAGYDGRNPSISASDSAAILADGAKQVDTITIPAGWTPGQTITGEILWPGAAVDANGNGIAWPGWRQLPTGQWVLDPSSPFSELREQSVTEFRMNPTTAGTTVYPPVGPNCNPGPTQPSMPTSSTPLAVTGFDGVQPFAVGILLLGLGAVILIAVRRRWGGKA</sequence>
<keyword evidence="2" id="KW-1133">Transmembrane helix</keyword>
<dbReference type="Pfam" id="PF24514">
    <property type="entry name" value="SpaA_4"/>
    <property type="match status" value="1"/>
</dbReference>
<feature type="region of interest" description="Disordered" evidence="1">
    <location>
        <begin position="96"/>
        <end position="131"/>
    </location>
</feature>
<dbReference type="InterPro" id="IPR055371">
    <property type="entry name" value="SpaA_PFL_dom_4"/>
</dbReference>
<evidence type="ECO:0000259" key="6">
    <source>
        <dbReference type="Pfam" id="PF25549"/>
    </source>
</evidence>
<evidence type="ECO:0000313" key="7">
    <source>
        <dbReference type="EMBL" id="MFC6354745.1"/>
    </source>
</evidence>
<evidence type="ECO:0000256" key="2">
    <source>
        <dbReference type="SAM" id="Phobius"/>
    </source>
</evidence>
<comment type="caution">
    <text evidence="7">The sequence shown here is derived from an EMBL/GenBank/DDBJ whole genome shotgun (WGS) entry which is preliminary data.</text>
</comment>
<dbReference type="RefSeq" id="WP_386726576.1">
    <property type="nucleotide sequence ID" value="NZ_JBHSTP010000001.1"/>
</dbReference>
<feature type="domain" description="SpaA-like prealbumin fold" evidence="5">
    <location>
        <begin position="296"/>
        <end position="414"/>
    </location>
</feature>
<feature type="domain" description="DUF5979" evidence="4">
    <location>
        <begin position="739"/>
        <end position="835"/>
    </location>
</feature>
<evidence type="ECO:0000256" key="1">
    <source>
        <dbReference type="SAM" id="MobiDB-lite"/>
    </source>
</evidence>
<organism evidence="7 8">
    <name type="scientific">Luethyella okanaganae</name>
    <dbReference type="NCBI Taxonomy" id="69372"/>
    <lineage>
        <taxon>Bacteria</taxon>
        <taxon>Bacillati</taxon>
        <taxon>Actinomycetota</taxon>
        <taxon>Actinomycetes</taxon>
        <taxon>Micrococcales</taxon>
        <taxon>Microbacteriaceae</taxon>
        <taxon>Luethyella</taxon>
    </lineage>
</organism>
<feature type="domain" description="DUF5979" evidence="4">
    <location>
        <begin position="1616"/>
        <end position="1721"/>
    </location>
</feature>
<keyword evidence="2" id="KW-0472">Membrane</keyword>
<dbReference type="InterPro" id="IPR047995">
    <property type="entry name" value="Choice_anch_K"/>
</dbReference>
<feature type="domain" description="DUF5979" evidence="4">
    <location>
        <begin position="1838"/>
        <end position="1952"/>
    </location>
</feature>
<accession>A0ABW1VDK5</accession>
<dbReference type="Proteomes" id="UP001596306">
    <property type="component" value="Unassembled WGS sequence"/>
</dbReference>
<feature type="domain" description="DUF5979" evidence="4">
    <location>
        <begin position="844"/>
        <end position="940"/>
    </location>
</feature>
<keyword evidence="8" id="KW-1185">Reference proteome</keyword>
<dbReference type="Gene3D" id="2.60.40.1170">
    <property type="entry name" value="Mu homology domain, subdomain B"/>
    <property type="match status" value="1"/>
</dbReference>
<feature type="domain" description="DUF5979" evidence="4">
    <location>
        <begin position="1727"/>
        <end position="1830"/>
    </location>
</feature>
<dbReference type="InterPro" id="IPR057687">
    <property type="entry name" value="DUF7927"/>
</dbReference>
<feature type="domain" description="DUF5979" evidence="4">
    <location>
        <begin position="1172"/>
        <end position="1268"/>
    </location>
</feature>
<dbReference type="Pfam" id="PF19403">
    <property type="entry name" value="SpaA_2"/>
    <property type="match status" value="2"/>
</dbReference>
<evidence type="ECO:0000313" key="8">
    <source>
        <dbReference type="Proteomes" id="UP001596306"/>
    </source>
</evidence>
<name>A0ABW1VDK5_9MICO</name>
<feature type="domain" description="SpaA-like prealbumin fold" evidence="3">
    <location>
        <begin position="2098"/>
        <end position="2208"/>
    </location>
</feature>
<feature type="domain" description="DUF5979" evidence="4">
    <location>
        <begin position="947"/>
        <end position="1047"/>
    </location>
</feature>
<evidence type="ECO:0000259" key="4">
    <source>
        <dbReference type="Pfam" id="PF19407"/>
    </source>
</evidence>
<gene>
    <name evidence="7" type="ORF">ACFQB0_01280</name>
</gene>
<feature type="domain" description="DUF5979" evidence="4">
    <location>
        <begin position="1277"/>
        <end position="1377"/>
    </location>
</feature>
<feature type="transmembrane region" description="Helical" evidence="2">
    <location>
        <begin position="2542"/>
        <end position="2562"/>
    </location>
</feature>
<proteinExistence type="predicted"/>
<dbReference type="InterPro" id="IPR046022">
    <property type="entry name" value="DUF5979"/>
</dbReference>
<evidence type="ECO:0000259" key="3">
    <source>
        <dbReference type="Pfam" id="PF19403"/>
    </source>
</evidence>
<feature type="domain" description="DUF5979" evidence="4">
    <location>
        <begin position="1384"/>
        <end position="1488"/>
    </location>
</feature>